<evidence type="ECO:0000313" key="3">
    <source>
        <dbReference type="WBParaSite" id="nRc.2.0.1.t09172-RA"/>
    </source>
</evidence>
<feature type="region of interest" description="Disordered" evidence="1">
    <location>
        <begin position="118"/>
        <end position="153"/>
    </location>
</feature>
<accession>A0A915I4V5</accession>
<evidence type="ECO:0000256" key="1">
    <source>
        <dbReference type="SAM" id="MobiDB-lite"/>
    </source>
</evidence>
<sequence>MGAVSDQFQAQQLHVQRQTQEQVQSTNACFAALAEQMQQLISTTTAMTAARNPPTPRPQPVTSRFQGEETRNIHIPNETLHETEMALVFGRPPAHIKPKAQSTDTLYNHELSRIARGKEEVSCAAPQRRPPPAANPFGFSDYPQDDYYDHPQPRYDLQGMSHREEDSPIKTIVHNMHPLAMGGAATNKCLLHFFIRLENEIG</sequence>
<dbReference type="AlphaFoldDB" id="A0A915I4V5"/>
<dbReference type="WBParaSite" id="nRc.2.0.1.t09172-RA">
    <property type="protein sequence ID" value="nRc.2.0.1.t09172-RA"/>
    <property type="gene ID" value="nRc.2.0.1.g09172"/>
</dbReference>
<name>A0A915I4V5_ROMCU</name>
<feature type="region of interest" description="Disordered" evidence="1">
    <location>
        <begin position="49"/>
        <end position="68"/>
    </location>
</feature>
<reference evidence="3" key="1">
    <citation type="submission" date="2022-11" db="UniProtKB">
        <authorList>
            <consortium name="WormBaseParasite"/>
        </authorList>
    </citation>
    <scope>IDENTIFICATION</scope>
</reference>
<evidence type="ECO:0000313" key="2">
    <source>
        <dbReference type="Proteomes" id="UP000887565"/>
    </source>
</evidence>
<protein>
    <submittedName>
        <fullName evidence="3">Uncharacterized protein</fullName>
    </submittedName>
</protein>
<keyword evidence="2" id="KW-1185">Reference proteome</keyword>
<dbReference type="Proteomes" id="UP000887565">
    <property type="component" value="Unplaced"/>
</dbReference>
<organism evidence="2 3">
    <name type="scientific">Romanomermis culicivorax</name>
    <name type="common">Nematode worm</name>
    <dbReference type="NCBI Taxonomy" id="13658"/>
    <lineage>
        <taxon>Eukaryota</taxon>
        <taxon>Metazoa</taxon>
        <taxon>Ecdysozoa</taxon>
        <taxon>Nematoda</taxon>
        <taxon>Enoplea</taxon>
        <taxon>Dorylaimia</taxon>
        <taxon>Mermithida</taxon>
        <taxon>Mermithoidea</taxon>
        <taxon>Mermithidae</taxon>
        <taxon>Romanomermis</taxon>
    </lineage>
</organism>
<proteinExistence type="predicted"/>